<proteinExistence type="predicted"/>
<feature type="compositionally biased region" description="Polar residues" evidence="2">
    <location>
        <begin position="245"/>
        <end position="264"/>
    </location>
</feature>
<dbReference type="PROSITE" id="PS50048">
    <property type="entry name" value="ZN2_CY6_FUNGAL_2"/>
    <property type="match status" value="1"/>
</dbReference>
<dbReference type="InterPro" id="IPR001138">
    <property type="entry name" value="Zn2Cys6_DnaBD"/>
</dbReference>
<feature type="compositionally biased region" description="Polar residues" evidence="2">
    <location>
        <begin position="317"/>
        <end position="333"/>
    </location>
</feature>
<evidence type="ECO:0000259" key="3">
    <source>
        <dbReference type="PROSITE" id="PS50048"/>
    </source>
</evidence>
<dbReference type="SUPFAM" id="SSF57701">
    <property type="entry name" value="Zn2/Cys6 DNA-binding domain"/>
    <property type="match status" value="1"/>
</dbReference>
<dbReference type="InterPro" id="IPR036864">
    <property type="entry name" value="Zn2-C6_fun-type_DNA-bd_sf"/>
</dbReference>
<dbReference type="InterPro" id="IPR052973">
    <property type="entry name" value="Fungal_sec-metab_reg_TF"/>
</dbReference>
<sequence>MREMSYQSYTVTPTEEWQDYILWEDDGFKNPTVTRGDIRHSFLGTGVSGIESPYVTSAPPSNYGEPSSFECNVSAPPSITGGASSYGQPYGISPKFSSTATSPLVGRDELRYYGSFGGCDDLLSPLHAITESPLIDTTRDRIFSSTSSLATTAGRVFNPHLAGSSHSFSEQDMVTSQILTSNSGTWADQAWTGEAIPEGDENGVSTATAPIPILRAQTQSFSNSFESFSPSQSFYDGRTRAITIPQPNLKITSHSAKASRNRWTPNAPPILSTSPISHRRPRSATLSRSSSRAEQRKVRASPSPTSAQSLGFVMMQMDSQSGRMAAASSSEGSQGRVAKGRKKGLEPKQRNEAALMRIIGSCSNCKKRKEKCDPGTPCQSCLKHFKGDLINNPCRNQSLANLAMAFLSDQHAWHPTERSIESLITPREFSVATNITYKIPVHFGFGLPMSLDVSPILLQDRQSLVHEHLVYAWPPRSSTTTTHTQAVLPAILSPTTVSGLEQILDTHLERLVLSEFKAFPPYVSPLRILHKVYTLFRSLSRSSDASRLLLQALKLLVLVHVGGDITLPRQSEDVALSQLIRSTMNVADDYRPSPCFIRSQFGAMMPKLADRLMREVLLRLEGILASRNSEYWPLALATNIVLLMTVESIHYHAAKLPYHDAYDCNHVSASTDNSESDENAVATMLAYYTSCFSACHTRLQSHWQGDLATAAGQRTSSDQFIRSVREAKTSSEAYLEHKVLEKKFDGDDMGFYFDRLVARLLLLKS</sequence>
<name>A0ABR3S306_9PLEO</name>
<dbReference type="Proteomes" id="UP001521222">
    <property type="component" value="Unassembled WGS sequence"/>
</dbReference>
<dbReference type="EMBL" id="JAKIXB020000002">
    <property type="protein sequence ID" value="KAL1611063.1"/>
    <property type="molecule type" value="Genomic_DNA"/>
</dbReference>
<feature type="region of interest" description="Disordered" evidence="2">
    <location>
        <begin position="245"/>
        <end position="346"/>
    </location>
</feature>
<keyword evidence="5" id="KW-1185">Reference proteome</keyword>
<accession>A0ABR3S306</accession>
<dbReference type="SMART" id="SM00066">
    <property type="entry name" value="GAL4"/>
    <property type="match status" value="1"/>
</dbReference>
<keyword evidence="1" id="KW-0539">Nucleus</keyword>
<evidence type="ECO:0000313" key="4">
    <source>
        <dbReference type="EMBL" id="KAL1611063.1"/>
    </source>
</evidence>
<evidence type="ECO:0000313" key="5">
    <source>
        <dbReference type="Proteomes" id="UP001521222"/>
    </source>
</evidence>
<gene>
    <name evidence="4" type="ORF">SLS59_000700</name>
</gene>
<organism evidence="4 5">
    <name type="scientific">Nothophoma quercina</name>
    <dbReference type="NCBI Taxonomy" id="749835"/>
    <lineage>
        <taxon>Eukaryota</taxon>
        <taxon>Fungi</taxon>
        <taxon>Dikarya</taxon>
        <taxon>Ascomycota</taxon>
        <taxon>Pezizomycotina</taxon>
        <taxon>Dothideomycetes</taxon>
        <taxon>Pleosporomycetidae</taxon>
        <taxon>Pleosporales</taxon>
        <taxon>Pleosporineae</taxon>
        <taxon>Didymellaceae</taxon>
        <taxon>Nothophoma</taxon>
    </lineage>
</organism>
<dbReference type="Pfam" id="PF00172">
    <property type="entry name" value="Zn_clus"/>
    <property type="match status" value="1"/>
</dbReference>
<protein>
    <recommendedName>
        <fullName evidence="3">Zn(2)-C6 fungal-type domain-containing protein</fullName>
    </recommendedName>
</protein>
<evidence type="ECO:0000256" key="2">
    <source>
        <dbReference type="SAM" id="MobiDB-lite"/>
    </source>
</evidence>
<reference evidence="4 5" key="1">
    <citation type="submission" date="2024-02" db="EMBL/GenBank/DDBJ databases">
        <title>De novo assembly and annotation of 12 fungi associated with fruit tree decline syndrome in Ontario, Canada.</title>
        <authorList>
            <person name="Sulman M."/>
            <person name="Ellouze W."/>
            <person name="Ilyukhin E."/>
        </authorList>
    </citation>
    <scope>NUCLEOTIDE SEQUENCE [LARGE SCALE GENOMIC DNA]</scope>
    <source>
        <strain evidence="4 5">M97-236</strain>
    </source>
</reference>
<evidence type="ECO:0000256" key="1">
    <source>
        <dbReference type="ARBA" id="ARBA00023242"/>
    </source>
</evidence>
<comment type="caution">
    <text evidence="4">The sequence shown here is derived from an EMBL/GenBank/DDBJ whole genome shotgun (WGS) entry which is preliminary data.</text>
</comment>
<dbReference type="PANTHER" id="PTHR35392">
    <property type="entry name" value="ZN(II)2CYS6 TRANSCRIPTION FACTOR (EUROFUNG)-RELATED-RELATED"/>
    <property type="match status" value="1"/>
</dbReference>
<feature type="domain" description="Zn(2)-C6 fungal-type" evidence="3">
    <location>
        <begin position="361"/>
        <end position="396"/>
    </location>
</feature>
<dbReference type="CDD" id="cd00067">
    <property type="entry name" value="GAL4"/>
    <property type="match status" value="1"/>
</dbReference>
<dbReference type="PANTHER" id="PTHR35392:SF3">
    <property type="entry name" value="ZN(2)-C6 FUNGAL-TYPE DOMAIN-CONTAINING PROTEIN"/>
    <property type="match status" value="1"/>
</dbReference>